<dbReference type="Pfam" id="PF06172">
    <property type="entry name" value="Cupin_5"/>
    <property type="match status" value="1"/>
</dbReference>
<name>A0A4Y5R2H3_AMPIM</name>
<evidence type="ECO:0000259" key="3">
    <source>
        <dbReference type="Pfam" id="PF06172"/>
    </source>
</evidence>
<dbReference type="Gene3D" id="2.60.120.10">
    <property type="entry name" value="Jelly Rolls"/>
    <property type="match status" value="1"/>
</dbReference>
<feature type="domain" description="DUF985" evidence="3">
    <location>
        <begin position="98"/>
        <end position="186"/>
    </location>
</feature>
<dbReference type="EMBL" id="MK275628">
    <property type="protein sequence ID" value="QCY50169.1"/>
    <property type="molecule type" value="mRNA"/>
</dbReference>
<dbReference type="InterPro" id="IPR014710">
    <property type="entry name" value="RmlC-like_jellyroll"/>
</dbReference>
<accession>A0A4Y5R2H3</accession>
<dbReference type="AlphaFoldDB" id="A0A4Y5R2H3"/>
<protein>
    <submittedName>
        <fullName evidence="4">Waterborne settlement pheromone protein</fullName>
    </submittedName>
</protein>
<dbReference type="SUPFAM" id="SSF51182">
    <property type="entry name" value="RmlC-like cupins"/>
    <property type="match status" value="1"/>
</dbReference>
<feature type="compositionally biased region" description="Basic and acidic residues" evidence="1">
    <location>
        <begin position="213"/>
        <end position="228"/>
    </location>
</feature>
<evidence type="ECO:0000256" key="1">
    <source>
        <dbReference type="SAM" id="MobiDB-lite"/>
    </source>
</evidence>
<reference evidence="4" key="1">
    <citation type="journal article" date="2019" name="Biofouling">
        <title>The complex barnacle perfume: identification of waterborne pheromone homologues in Balanus improvisus and their differential expression during settlement.</title>
        <authorList>
            <person name="Abramova A."/>
            <person name="Lind U."/>
            <person name="Blomberg A."/>
            <person name="Rosenblad M.A."/>
        </authorList>
    </citation>
    <scope>NUCLEOTIDE SEQUENCE</scope>
</reference>
<feature type="signal peptide" evidence="2">
    <location>
        <begin position="1"/>
        <end position="15"/>
    </location>
</feature>
<organism evidence="4">
    <name type="scientific">Amphibalanus improvisus</name>
    <name type="common">Bay barnacle</name>
    <name type="synonym">Balanus improvisus</name>
    <dbReference type="NCBI Taxonomy" id="1220549"/>
    <lineage>
        <taxon>Eukaryota</taxon>
        <taxon>Metazoa</taxon>
        <taxon>Ecdysozoa</taxon>
        <taxon>Arthropoda</taxon>
        <taxon>Crustacea</taxon>
        <taxon>Multicrustacea</taxon>
        <taxon>Cirripedia</taxon>
        <taxon>Thoracica</taxon>
        <taxon>Thoracicalcarea</taxon>
        <taxon>Balanomorpha</taxon>
        <taxon>Balanoidea</taxon>
        <taxon>Balanidae</taxon>
        <taxon>Amphibalaninae</taxon>
        <taxon>Amphibalanus</taxon>
    </lineage>
</organism>
<proteinExistence type="evidence at transcript level"/>
<sequence>MKLIAFVCLCALVAADEEQHGEPTAPQLAGILTNLYRRFLHTAAPKQLEMQDALHIEWRQGKMAGPPFRSTVKGTFQGIDHDVPTFSFVNSLITPAQKGYFGRWTMHENSDLLMTYHYGGSVKIHMMTESGIHKEVILGNPAYHKDHNAKFVVMIPHGTYAIFESLSEDESTFHSYVAIPAWDPEHSHYYTEKEMEAKFPAHSELFDELDHPQVHHEPGYDENRFDSHGDEDDSGSHGHRGPRGRFAGLKKFFKH</sequence>
<feature type="region of interest" description="Disordered" evidence="1">
    <location>
        <begin position="213"/>
        <end position="247"/>
    </location>
</feature>
<evidence type="ECO:0000256" key="2">
    <source>
        <dbReference type="SAM" id="SignalP"/>
    </source>
</evidence>
<evidence type="ECO:0000313" key="4">
    <source>
        <dbReference type="EMBL" id="QCY50169.1"/>
    </source>
</evidence>
<dbReference type="SMR" id="A0A4Y5R2H3"/>
<dbReference type="InterPro" id="IPR011051">
    <property type="entry name" value="RmlC_Cupin_sf"/>
</dbReference>
<feature type="chain" id="PRO_5021391514" evidence="2">
    <location>
        <begin position="16"/>
        <end position="255"/>
    </location>
</feature>
<dbReference type="InterPro" id="IPR009327">
    <property type="entry name" value="Cupin_DUF985"/>
</dbReference>
<keyword evidence="2" id="KW-0732">Signal</keyword>